<evidence type="ECO:0000313" key="4">
    <source>
        <dbReference type="EMBL" id="MBB6061883.1"/>
    </source>
</evidence>
<name>A0A841GQ15_9BACT</name>
<feature type="transmembrane region" description="Helical" evidence="2">
    <location>
        <begin position="421"/>
        <end position="441"/>
    </location>
</feature>
<protein>
    <submittedName>
        <fullName evidence="4">TP901 family phage tail tape measure protein</fullName>
    </submittedName>
</protein>
<keyword evidence="2" id="KW-0812">Transmembrane</keyword>
<dbReference type="PANTHER" id="PTHR37813">
    <property type="entry name" value="FELS-2 PROPHAGE PROTEIN"/>
    <property type="match status" value="1"/>
</dbReference>
<feature type="domain" description="Phage tail tape measure protein" evidence="3">
    <location>
        <begin position="100"/>
        <end position="292"/>
    </location>
</feature>
<sequence>MPASETLSVTIKASDSASPVLKSISQNLDSFQKKIEYARQKLQQFSTAINTAIKYTAAFTGALAGAVSASTYFAAKVEKSFQNARTMMKMTQEQAHSMQKALSQLSIQSGKSLDELNNALYMLGSAGVSADNALNVLKATTISSIAGATDLTTTFQSAISIINAYGLSMDKLTTVYAMQFEAVKQGLVTYEELARDFGQLIPSARNLGVSLQEALTGYTALTTAGFRSSEAANAAEGAFQDLMQQADKFKKLGVDIYDANGQFVGLTKVVEQLRKTMQGLTDDEKRALLQQLNLSETGTRALLTWVNNYEKYQEVLQGIKGDTTALMEAYKLQTQSVSYLLDRLKASIGALNIAFFNAIRTGVVDLLQKMIAGVIQLTRWIDKNRETVGKVVWALLRLGVTILGVLFALKLFTQLAQIGTFLLNPFTLAVLGVVTALYKLWQSKNEGKSFADFLQWLWQGLVEIFTNIINWIKSVNWGEVWGNFTSFFGWLWQGMKSGFKTVWNWAVTGLEKLWEIMKWLGDKIWTGIKTAWDWVVSGLTWLWENILQPIGEGIWQGIKTTWEWAVNGLDWLWNNILQPLGEGIWRGLKTTWEWIVNGLTWLWNNVLKPISEATWNAITTTWNWVISGLGFIKEVMKYFGNVVKTTWEITVKLVGDVVDFFKKGFEKTGEIAVKKEEMAKEIMDDKSTPWWMKILAWMGLYYEPGFAEGGYTGSGGKYEPAGIVHKGEYVIPANIVSRYPELVAMLEKLRLKGYAEGGLVDLVMNYVFGGGVANDIKTIANAVQTIAELVKESNPEMAEQLELIAKQMGAEDKAGTEKKEKSIWETLKETGLAVLQQFGENFLNLVGTLQNVQALLDPIGTLAQGLFNVLTPLIDGALKPFVTILMSLGNLLGTLLMPVLQIIQPLLIIIAQSIAWVYNTVLVPIARGIYFIFGLVREGFVRLYNWIAGSWLGKLLGLQKMAEKSMDQIWKEAQEKIPNIDLNTMETSNLTQEYTANVTRSGPETVYNIINLYADESFILDSKSKFYDFLAEAVQELIDTGQVKFA</sequence>
<dbReference type="Proteomes" id="UP000555828">
    <property type="component" value="Unassembled WGS sequence"/>
</dbReference>
<keyword evidence="1" id="KW-1188">Viral release from host cell</keyword>
<accession>A0A841GQ15</accession>
<proteinExistence type="predicted"/>
<evidence type="ECO:0000256" key="1">
    <source>
        <dbReference type="ARBA" id="ARBA00022612"/>
    </source>
</evidence>
<gene>
    <name evidence="4" type="ORF">HNP65_000305</name>
</gene>
<organism evidence="4 5">
    <name type="scientific">Thermosipho japonicus</name>
    <dbReference type="NCBI Taxonomy" id="90323"/>
    <lineage>
        <taxon>Bacteria</taxon>
        <taxon>Thermotogati</taxon>
        <taxon>Thermotogota</taxon>
        <taxon>Thermotogae</taxon>
        <taxon>Thermotogales</taxon>
        <taxon>Fervidobacteriaceae</taxon>
        <taxon>Thermosipho</taxon>
    </lineage>
</organism>
<evidence type="ECO:0000259" key="3">
    <source>
        <dbReference type="Pfam" id="PF10145"/>
    </source>
</evidence>
<keyword evidence="2" id="KW-1133">Transmembrane helix</keyword>
<dbReference type="NCBIfam" id="TIGR01760">
    <property type="entry name" value="tape_meas_TP901"/>
    <property type="match status" value="1"/>
</dbReference>
<dbReference type="InterPro" id="IPR010090">
    <property type="entry name" value="Phage_tape_meas"/>
</dbReference>
<reference evidence="4 5" key="1">
    <citation type="submission" date="2020-08" db="EMBL/GenBank/DDBJ databases">
        <title>Genomic Encyclopedia of Type Strains, Phase IV (KMG-IV): sequencing the most valuable type-strain genomes for metagenomic binning, comparative biology and taxonomic classification.</title>
        <authorList>
            <person name="Goeker M."/>
        </authorList>
    </citation>
    <scope>NUCLEOTIDE SEQUENCE [LARGE SCALE GENOMIC DNA]</scope>
    <source>
        <strain evidence="4 5">DSM 13481</strain>
    </source>
</reference>
<dbReference type="EMBL" id="JACHEX010000001">
    <property type="protein sequence ID" value="MBB6061883.1"/>
    <property type="molecule type" value="Genomic_DNA"/>
</dbReference>
<feature type="transmembrane region" description="Helical" evidence="2">
    <location>
        <begin position="888"/>
        <end position="910"/>
    </location>
</feature>
<evidence type="ECO:0000313" key="5">
    <source>
        <dbReference type="Proteomes" id="UP000555828"/>
    </source>
</evidence>
<dbReference type="PANTHER" id="PTHR37813:SF1">
    <property type="entry name" value="FELS-2 PROPHAGE PROTEIN"/>
    <property type="match status" value="1"/>
</dbReference>
<dbReference type="AlphaFoldDB" id="A0A841GQ15"/>
<feature type="transmembrane region" description="Helical" evidence="2">
    <location>
        <begin position="391"/>
        <end position="409"/>
    </location>
</feature>
<dbReference type="Pfam" id="PF10145">
    <property type="entry name" value="PhageMin_Tail"/>
    <property type="match status" value="1"/>
</dbReference>
<dbReference type="RefSeq" id="WP_184618631.1">
    <property type="nucleotide sequence ID" value="NZ_JACHEX010000001.1"/>
</dbReference>
<comment type="caution">
    <text evidence="4">The sequence shown here is derived from an EMBL/GenBank/DDBJ whole genome shotgun (WGS) entry which is preliminary data.</text>
</comment>
<keyword evidence="5" id="KW-1185">Reference proteome</keyword>
<feature type="transmembrane region" description="Helical" evidence="2">
    <location>
        <begin position="916"/>
        <end position="936"/>
    </location>
</feature>
<evidence type="ECO:0000256" key="2">
    <source>
        <dbReference type="SAM" id="Phobius"/>
    </source>
</evidence>
<keyword evidence="2" id="KW-0472">Membrane</keyword>